<name>A0A1A6G0N8_NEOLE</name>
<proteinExistence type="predicted"/>
<gene>
    <name evidence="1" type="ORF">A6R68_09908</name>
</gene>
<dbReference type="Proteomes" id="UP000092124">
    <property type="component" value="Unassembled WGS sequence"/>
</dbReference>
<evidence type="ECO:0000313" key="2">
    <source>
        <dbReference type="Proteomes" id="UP000092124"/>
    </source>
</evidence>
<accession>A0A1A6G0N8</accession>
<keyword evidence="2" id="KW-1185">Reference proteome</keyword>
<evidence type="ECO:0000313" key="1">
    <source>
        <dbReference type="EMBL" id="OBS58967.1"/>
    </source>
</evidence>
<feature type="non-terminal residue" evidence="1">
    <location>
        <position position="194"/>
    </location>
</feature>
<sequence length="194" mass="23149">MTKVTEIIWNIDQEKLEKDKYFYPFRNTDDTSQEEHQKTWKTSRNSKRCNLRIKILESLKILLTSVVVLLLQLPGWRSDDFLSKHMSLIKEKEKSSFSIISEQKSGVRLYFIEHMQKSQYYQRMKRQKKEYSKAKFDNLCRLMKKILHKMTEKTHSNEIYCMIRLSLGISRCGVWEPSVAFSNEITPLEVVEKA</sequence>
<dbReference type="AlphaFoldDB" id="A0A1A6G0N8"/>
<protein>
    <submittedName>
        <fullName evidence="1">Uncharacterized protein</fullName>
    </submittedName>
</protein>
<organism evidence="1 2">
    <name type="scientific">Neotoma lepida</name>
    <name type="common">Desert woodrat</name>
    <dbReference type="NCBI Taxonomy" id="56216"/>
    <lineage>
        <taxon>Eukaryota</taxon>
        <taxon>Metazoa</taxon>
        <taxon>Chordata</taxon>
        <taxon>Craniata</taxon>
        <taxon>Vertebrata</taxon>
        <taxon>Euteleostomi</taxon>
        <taxon>Mammalia</taxon>
        <taxon>Eutheria</taxon>
        <taxon>Euarchontoglires</taxon>
        <taxon>Glires</taxon>
        <taxon>Rodentia</taxon>
        <taxon>Myomorpha</taxon>
        <taxon>Muroidea</taxon>
        <taxon>Cricetidae</taxon>
        <taxon>Neotominae</taxon>
        <taxon>Neotoma</taxon>
    </lineage>
</organism>
<dbReference type="EMBL" id="LZPO01109684">
    <property type="protein sequence ID" value="OBS58967.1"/>
    <property type="molecule type" value="Genomic_DNA"/>
</dbReference>
<reference evidence="1 2" key="1">
    <citation type="submission" date="2016-06" db="EMBL/GenBank/DDBJ databases">
        <title>The Draft Genome Sequence and Annotation of the Desert Woodrat Neotoma lepida.</title>
        <authorList>
            <person name="Campbell M."/>
            <person name="Oakeson K.F."/>
            <person name="Yandell M."/>
            <person name="Halpert J.R."/>
            <person name="Dearing D."/>
        </authorList>
    </citation>
    <scope>NUCLEOTIDE SEQUENCE [LARGE SCALE GENOMIC DNA]</scope>
    <source>
        <strain evidence="1">417</strain>
        <tissue evidence="1">Liver</tissue>
    </source>
</reference>
<comment type="caution">
    <text evidence="1">The sequence shown here is derived from an EMBL/GenBank/DDBJ whole genome shotgun (WGS) entry which is preliminary data.</text>
</comment>